<dbReference type="InterPro" id="IPR023674">
    <property type="entry name" value="Ribosomal_uL1-like"/>
</dbReference>
<evidence type="ECO:0000256" key="4">
    <source>
        <dbReference type="ARBA" id="ARBA00022980"/>
    </source>
</evidence>
<dbReference type="InterPro" id="IPR016095">
    <property type="entry name" value="Ribosomal_uL1_3-a/b-sand"/>
</dbReference>
<evidence type="ECO:0000256" key="5">
    <source>
        <dbReference type="ARBA" id="ARBA00023274"/>
    </source>
</evidence>
<evidence type="ECO:0000313" key="8">
    <source>
        <dbReference type="Proteomes" id="UP001497522"/>
    </source>
</evidence>
<keyword evidence="5 6" id="KW-0687">Ribonucleoprotein</keyword>
<dbReference type="NCBIfam" id="TIGR01169">
    <property type="entry name" value="rplA_bact"/>
    <property type="match status" value="1"/>
</dbReference>
<evidence type="ECO:0000256" key="3">
    <source>
        <dbReference type="ARBA" id="ARBA00022884"/>
    </source>
</evidence>
<dbReference type="Pfam" id="PF00687">
    <property type="entry name" value="Ribosomal_L1"/>
    <property type="match status" value="1"/>
</dbReference>
<keyword evidence="2" id="KW-0699">rRNA-binding</keyword>
<dbReference type="InterPro" id="IPR005878">
    <property type="entry name" value="Ribosom_uL1_bac-type"/>
</dbReference>
<dbReference type="Gene3D" id="3.30.190.20">
    <property type="match status" value="1"/>
</dbReference>
<dbReference type="InterPro" id="IPR023673">
    <property type="entry name" value="Ribosomal_uL1_CS"/>
</dbReference>
<dbReference type="CDD" id="cd00403">
    <property type="entry name" value="Ribosomal_L1"/>
    <property type="match status" value="1"/>
</dbReference>
<dbReference type="PANTHER" id="PTHR36427:SF3">
    <property type="entry name" value="LARGE RIBOSOMAL SUBUNIT PROTEIN UL1M"/>
    <property type="match status" value="1"/>
</dbReference>
<dbReference type="PANTHER" id="PTHR36427">
    <property type="entry name" value="54S RIBOSOMAL PROTEIN L1, MITOCHONDRIAL"/>
    <property type="match status" value="1"/>
</dbReference>
<dbReference type="SUPFAM" id="SSF56808">
    <property type="entry name" value="Ribosomal protein L1"/>
    <property type="match status" value="1"/>
</dbReference>
<organism evidence="7 8">
    <name type="scientific">Sphagnum jensenii</name>
    <dbReference type="NCBI Taxonomy" id="128206"/>
    <lineage>
        <taxon>Eukaryota</taxon>
        <taxon>Viridiplantae</taxon>
        <taxon>Streptophyta</taxon>
        <taxon>Embryophyta</taxon>
        <taxon>Bryophyta</taxon>
        <taxon>Sphagnophytina</taxon>
        <taxon>Sphagnopsida</taxon>
        <taxon>Sphagnales</taxon>
        <taxon>Sphagnaceae</taxon>
        <taxon>Sphagnum</taxon>
    </lineage>
</organism>
<keyword evidence="8" id="KW-1185">Reference proteome</keyword>
<proteinExistence type="inferred from homology"/>
<reference evidence="7 8" key="1">
    <citation type="submission" date="2024-03" db="EMBL/GenBank/DDBJ databases">
        <authorList>
            <consortium name="ELIXIR-Norway"/>
            <consortium name="Elixir Norway"/>
        </authorList>
    </citation>
    <scope>NUCLEOTIDE SEQUENCE [LARGE SCALE GENOMIC DNA]</scope>
</reference>
<dbReference type="PROSITE" id="PS01199">
    <property type="entry name" value="RIBOSOMAL_L1"/>
    <property type="match status" value="1"/>
</dbReference>
<dbReference type="EMBL" id="OZ023702">
    <property type="protein sequence ID" value="CAK9857453.1"/>
    <property type="molecule type" value="Genomic_DNA"/>
</dbReference>
<evidence type="ECO:0000256" key="2">
    <source>
        <dbReference type="ARBA" id="ARBA00022730"/>
    </source>
</evidence>
<evidence type="ECO:0000256" key="1">
    <source>
        <dbReference type="ARBA" id="ARBA00010531"/>
    </source>
</evidence>
<keyword evidence="3" id="KW-0694">RNA-binding</keyword>
<dbReference type="Proteomes" id="UP001497522">
    <property type="component" value="Chromosome 1"/>
</dbReference>
<keyword evidence="4 6" id="KW-0689">Ribosomal protein</keyword>
<evidence type="ECO:0000256" key="6">
    <source>
        <dbReference type="RuleBase" id="RU000659"/>
    </source>
</evidence>
<gene>
    <name evidence="7" type="ORF">CSSPJE1EN2_LOCUS448</name>
</gene>
<dbReference type="HAMAP" id="MF_01318_B">
    <property type="entry name" value="Ribosomal_uL1_B"/>
    <property type="match status" value="1"/>
</dbReference>
<dbReference type="InterPro" id="IPR028364">
    <property type="entry name" value="Ribosomal_uL1/biogenesis"/>
</dbReference>
<evidence type="ECO:0000313" key="7">
    <source>
        <dbReference type="EMBL" id="CAK9857453.1"/>
    </source>
</evidence>
<comment type="similarity">
    <text evidence="1 6">Belongs to the universal ribosomal protein uL1 family.</text>
</comment>
<dbReference type="Gene3D" id="3.40.50.790">
    <property type="match status" value="1"/>
</dbReference>
<protein>
    <recommendedName>
        <fullName evidence="6">Ribosomal protein</fullName>
    </recommendedName>
</protein>
<name>A0ABP1A462_9BRYO</name>
<accession>A0ABP1A462</accession>
<sequence length="351" mass="38066">MTTPAAASMLLDLSPCISFPHKLSSSPCSSAAAAAAPGGVRFVSLPSLLQSRRPRSVVRTWLDLKREVACSARVCLVAELFPSLESDVLEDGEREIAPQAPAVKPKTGKAALPLKRDRTRSKRFLEIQKLRARKQEYDPDAAVRLLKDTANLKFVETVEAHFRLNIDPKYTDQQLRATVSLPKGTGQTIRVAVLTQGEKQQEAKTAGADFVGGEDLIEEIAGGFMDFDKLIATPDMMPKVAKLGRLLGPRGLMPNPKAGTVTVDLSKAIGEFKAGKVEYRADKTGIVHVLFGKSDFPPDDLLVNLVAVANSVDANKPTGAKGVYWKTAHVCSTMGPSIRLNVSQLRDYKFT</sequence>